<evidence type="ECO:0000313" key="3">
    <source>
        <dbReference type="Proteomes" id="UP000822688"/>
    </source>
</evidence>
<dbReference type="AlphaFoldDB" id="A0A8T0HRV7"/>
<name>A0A8T0HRV7_CERPU</name>
<dbReference type="Proteomes" id="UP000822688">
    <property type="component" value="Chromosome 1"/>
</dbReference>
<comment type="caution">
    <text evidence="1">The sequence shown here is derived from an EMBL/GenBank/DDBJ whole genome shotgun (WGS) entry which is preliminary data.</text>
</comment>
<proteinExistence type="predicted"/>
<reference evidence="1" key="1">
    <citation type="submission" date="2020-06" db="EMBL/GenBank/DDBJ databases">
        <title>WGS assembly of Ceratodon purpureus strain R40.</title>
        <authorList>
            <person name="Carey S.B."/>
            <person name="Jenkins J."/>
            <person name="Shu S."/>
            <person name="Lovell J.T."/>
            <person name="Sreedasyam A."/>
            <person name="Maumus F."/>
            <person name="Tiley G.P."/>
            <person name="Fernandez-Pozo N."/>
            <person name="Barry K."/>
            <person name="Chen C."/>
            <person name="Wang M."/>
            <person name="Lipzen A."/>
            <person name="Daum C."/>
            <person name="Saski C.A."/>
            <person name="Payton A.C."/>
            <person name="Mcbreen J.C."/>
            <person name="Conrad R.E."/>
            <person name="Kollar L.M."/>
            <person name="Olsson S."/>
            <person name="Huttunen S."/>
            <person name="Landis J.B."/>
            <person name="Wickett N.J."/>
            <person name="Johnson M.G."/>
            <person name="Rensing S.A."/>
            <person name="Grimwood J."/>
            <person name="Schmutz J."/>
            <person name="Mcdaniel S.F."/>
        </authorList>
    </citation>
    <scope>NUCLEOTIDE SEQUENCE</scope>
    <source>
        <strain evidence="1">R40</strain>
    </source>
</reference>
<organism evidence="1 3">
    <name type="scientific">Ceratodon purpureus</name>
    <name type="common">Fire moss</name>
    <name type="synonym">Dicranum purpureum</name>
    <dbReference type="NCBI Taxonomy" id="3225"/>
    <lineage>
        <taxon>Eukaryota</taxon>
        <taxon>Viridiplantae</taxon>
        <taxon>Streptophyta</taxon>
        <taxon>Embryophyta</taxon>
        <taxon>Bryophyta</taxon>
        <taxon>Bryophytina</taxon>
        <taxon>Bryopsida</taxon>
        <taxon>Dicranidae</taxon>
        <taxon>Pseudoditrichales</taxon>
        <taxon>Ditrichaceae</taxon>
        <taxon>Ceratodon</taxon>
    </lineage>
</organism>
<sequence>MGTLVLNRRRKVCRRARSGMSFCLRLTKSPLQTLHKG</sequence>
<dbReference type="EMBL" id="CM026421">
    <property type="protein sequence ID" value="KAG0589422.1"/>
    <property type="molecule type" value="Genomic_DNA"/>
</dbReference>
<dbReference type="Proteomes" id="UP000822688">
    <property type="component" value="Chromosome V"/>
</dbReference>
<accession>A0A8T0HRV7</accession>
<protein>
    <submittedName>
        <fullName evidence="1">Uncharacterized protein</fullName>
    </submittedName>
</protein>
<evidence type="ECO:0000313" key="1">
    <source>
        <dbReference type="EMBL" id="KAG0573527.1"/>
    </source>
</evidence>
<dbReference type="EMBL" id="CM026426">
    <property type="protein sequence ID" value="KAG0573527.1"/>
    <property type="molecule type" value="Genomic_DNA"/>
</dbReference>
<gene>
    <name evidence="2" type="ORF">KC19_1G019900</name>
    <name evidence="1" type="ORF">KC19_VG185300</name>
</gene>
<evidence type="ECO:0000313" key="2">
    <source>
        <dbReference type="EMBL" id="KAG0589422.1"/>
    </source>
</evidence>
<keyword evidence="3" id="KW-1185">Reference proteome</keyword>